<keyword evidence="10" id="KW-1185">Reference proteome</keyword>
<feature type="topological domain" description="Periplasmic" evidence="7">
    <location>
        <begin position="1"/>
        <end position="6"/>
    </location>
</feature>
<dbReference type="InterPro" id="IPR023749">
    <property type="entry name" value="DjlA"/>
</dbReference>
<name>A0A5Q0BRN1_9GAMM</name>
<dbReference type="Gene3D" id="1.10.3680.10">
    <property type="entry name" value="TerB-like"/>
    <property type="match status" value="1"/>
</dbReference>
<feature type="topological domain" description="Cytoplasmic" evidence="7">
    <location>
        <begin position="31"/>
        <end position="275"/>
    </location>
</feature>
<feature type="domain" description="J" evidence="8">
    <location>
        <begin position="210"/>
        <end position="274"/>
    </location>
</feature>
<evidence type="ECO:0000259" key="8">
    <source>
        <dbReference type="PROSITE" id="PS50076"/>
    </source>
</evidence>
<dbReference type="Pfam" id="PF05099">
    <property type="entry name" value="TerB"/>
    <property type="match status" value="1"/>
</dbReference>
<dbReference type="PROSITE" id="PS50076">
    <property type="entry name" value="DNAJ_2"/>
    <property type="match status" value="1"/>
</dbReference>
<evidence type="ECO:0000256" key="7">
    <source>
        <dbReference type="HAMAP-Rule" id="MF_01153"/>
    </source>
</evidence>
<dbReference type="InterPro" id="IPR050817">
    <property type="entry name" value="DjlA_DnaK_co-chaperone"/>
</dbReference>
<comment type="subcellular location">
    <subcellularLocation>
        <location evidence="7">Cell inner membrane</location>
        <topology evidence="7">Single-pass type III membrane protein</topology>
    </subcellularLocation>
</comment>
<dbReference type="PANTHER" id="PTHR24074">
    <property type="entry name" value="CO-CHAPERONE PROTEIN DJLA"/>
    <property type="match status" value="1"/>
</dbReference>
<accession>A0A5Q0BRN1</accession>
<evidence type="ECO:0000256" key="3">
    <source>
        <dbReference type="ARBA" id="ARBA00022692"/>
    </source>
</evidence>
<evidence type="ECO:0000256" key="6">
    <source>
        <dbReference type="ARBA" id="ARBA00023186"/>
    </source>
</evidence>
<dbReference type="EMBL" id="CP044205">
    <property type="protein sequence ID" value="QFY44728.1"/>
    <property type="molecule type" value="Genomic_DNA"/>
</dbReference>
<keyword evidence="2 7" id="KW-0997">Cell inner membrane</keyword>
<dbReference type="RefSeq" id="WP_153250692.1">
    <property type="nucleotide sequence ID" value="NZ_CP044205.1"/>
</dbReference>
<gene>
    <name evidence="7 9" type="primary">djlA</name>
    <name evidence="9" type="ORF">F6R98_20585</name>
</gene>
<dbReference type="NCBIfam" id="NF006948">
    <property type="entry name" value="PRK09430.1"/>
    <property type="match status" value="1"/>
</dbReference>
<dbReference type="FunCoup" id="A0A5Q0BRN1">
    <property type="interactions" value="81"/>
</dbReference>
<evidence type="ECO:0000313" key="10">
    <source>
        <dbReference type="Proteomes" id="UP000325755"/>
    </source>
</evidence>
<reference evidence="9 10" key="1">
    <citation type="submission" date="2019-09" db="EMBL/GenBank/DDBJ databases">
        <title>Ecophysiology of the spiral-shaped methanotroph Methylospira mobilis as revealed by the complete genome sequence.</title>
        <authorList>
            <person name="Oshkin I.Y."/>
            <person name="Dedysh S.N."/>
            <person name="Miroshnikov K."/>
            <person name="Danilova O.V."/>
            <person name="Hakobyan A."/>
            <person name="Liesack W."/>
        </authorList>
    </citation>
    <scope>NUCLEOTIDE SEQUENCE [LARGE SCALE GENOMIC DNA]</scope>
    <source>
        <strain evidence="9 10">Shm1</strain>
    </source>
</reference>
<dbReference type="GO" id="GO:0005886">
    <property type="term" value="C:plasma membrane"/>
    <property type="evidence" value="ECO:0007669"/>
    <property type="project" value="UniProtKB-SubCell"/>
</dbReference>
<keyword evidence="6 7" id="KW-0143">Chaperone</keyword>
<dbReference type="PRINTS" id="PR00625">
    <property type="entry name" value="JDOMAIN"/>
</dbReference>
<dbReference type="CDD" id="cd07316">
    <property type="entry name" value="terB_like_DjlA"/>
    <property type="match status" value="1"/>
</dbReference>
<keyword evidence="5 7" id="KW-0472">Membrane</keyword>
<dbReference type="AlphaFoldDB" id="A0A5Q0BRN1"/>
<comment type="function">
    <text evidence="7">Regulatory DnaK co-chaperone. Direct interaction between DnaK and DjlA is needed for the induction of the wcaABCDE operon, involved in the synthesis of a colanic acid polysaccharide capsule, possibly through activation of the RcsB/RcsC phosphotransfer signaling pathway. The colanic acid capsule may help the bacterium survive conditions outside the host.</text>
</comment>
<comment type="domain">
    <text evidence="7">The transmembrane domain is a dimerization domain.</text>
</comment>
<evidence type="ECO:0000256" key="1">
    <source>
        <dbReference type="ARBA" id="ARBA00022475"/>
    </source>
</evidence>
<dbReference type="Gene3D" id="1.10.287.110">
    <property type="entry name" value="DnaJ domain"/>
    <property type="match status" value="1"/>
</dbReference>
<keyword evidence="1 7" id="KW-1003">Cell membrane</keyword>
<evidence type="ECO:0000313" key="9">
    <source>
        <dbReference type="EMBL" id="QFY44728.1"/>
    </source>
</evidence>
<dbReference type="SUPFAM" id="SSF158682">
    <property type="entry name" value="TerB-like"/>
    <property type="match status" value="1"/>
</dbReference>
<dbReference type="Proteomes" id="UP000325755">
    <property type="component" value="Chromosome"/>
</dbReference>
<dbReference type="GO" id="GO:0051087">
    <property type="term" value="F:protein-folding chaperone binding"/>
    <property type="evidence" value="ECO:0007669"/>
    <property type="project" value="InterPro"/>
</dbReference>
<protein>
    <recommendedName>
        <fullName evidence="7">Co-chaperone protein DjlA</fullName>
    </recommendedName>
</protein>
<dbReference type="Pfam" id="PF00226">
    <property type="entry name" value="DnaJ"/>
    <property type="match status" value="1"/>
</dbReference>
<dbReference type="InterPro" id="IPR036869">
    <property type="entry name" value="J_dom_sf"/>
</dbReference>
<evidence type="ECO:0000256" key="4">
    <source>
        <dbReference type="ARBA" id="ARBA00022989"/>
    </source>
</evidence>
<dbReference type="HAMAP" id="MF_01153">
    <property type="entry name" value="DjlA"/>
    <property type="match status" value="1"/>
</dbReference>
<dbReference type="InterPro" id="IPR007791">
    <property type="entry name" value="DjlA_N"/>
</dbReference>
<dbReference type="KEGG" id="mmob:F6R98_20585"/>
<evidence type="ECO:0000256" key="5">
    <source>
        <dbReference type="ARBA" id="ARBA00023136"/>
    </source>
</evidence>
<sequence length="275" mass="30872">MSWLGKMLGGAFGFLLGGPVGAVFGTAMGHQYDRSTGRSPDRRMNRAEVHEVQWEFFAATFQIMGHIAKADGRVSEAEIAAAKRIMLRMELTGDMRKHAVRLFEEGKHADFAWESALEKCGQVCHKRYGLKRVFLEIQLEAALADGALRPRQEQLLLQICDQLKFSRFEYHLLRAALEAQLKVAFGWGGQHTNQGERNTSPYRAAPSLADAYAALGLKSSAGNEEVKRAYRKLLSQHHPDKLVANGLPAEMVRLANEKTQQIRKAYEMICESRKI</sequence>
<dbReference type="InParanoid" id="A0A5Q0BRN1"/>
<dbReference type="SUPFAM" id="SSF46565">
    <property type="entry name" value="Chaperone J-domain"/>
    <property type="match status" value="1"/>
</dbReference>
<dbReference type="InterPro" id="IPR001623">
    <property type="entry name" value="DnaJ_domain"/>
</dbReference>
<organism evidence="9 10">
    <name type="scientific">Candidatus Methylospira mobilis</name>
    <dbReference type="NCBI Taxonomy" id="1808979"/>
    <lineage>
        <taxon>Bacteria</taxon>
        <taxon>Pseudomonadati</taxon>
        <taxon>Pseudomonadota</taxon>
        <taxon>Gammaproteobacteria</taxon>
        <taxon>Methylococcales</taxon>
        <taxon>Methylococcaceae</taxon>
        <taxon>Candidatus Methylospira</taxon>
    </lineage>
</organism>
<keyword evidence="3 7" id="KW-0812">Transmembrane</keyword>
<dbReference type="OrthoDB" id="9782583at2"/>
<comment type="subunit">
    <text evidence="7">Homodimer.</text>
</comment>
<dbReference type="SMART" id="SM00271">
    <property type="entry name" value="DnaJ"/>
    <property type="match status" value="1"/>
</dbReference>
<proteinExistence type="inferred from homology"/>
<keyword evidence="4 7" id="KW-1133">Transmembrane helix</keyword>
<dbReference type="CDD" id="cd06257">
    <property type="entry name" value="DnaJ"/>
    <property type="match status" value="1"/>
</dbReference>
<evidence type="ECO:0000256" key="2">
    <source>
        <dbReference type="ARBA" id="ARBA00022519"/>
    </source>
</evidence>
<dbReference type="InterPro" id="IPR029024">
    <property type="entry name" value="TerB-like"/>
</dbReference>